<dbReference type="PROSITE" id="PS01125">
    <property type="entry name" value="ROK"/>
    <property type="match status" value="1"/>
</dbReference>
<keyword evidence="3" id="KW-1185">Reference proteome</keyword>
<dbReference type="EMBL" id="CP099490">
    <property type="protein sequence ID" value="USQ76989.1"/>
    <property type="molecule type" value="Genomic_DNA"/>
</dbReference>
<name>A0ABY4YJQ0_9MICO</name>
<accession>A0ABY4YJQ0</accession>
<reference evidence="2" key="1">
    <citation type="submission" date="2022-06" db="EMBL/GenBank/DDBJ databases">
        <title>Ornithinimicrobium JY.X270.</title>
        <authorList>
            <person name="Huang Y."/>
        </authorList>
    </citation>
    <scope>NUCLEOTIDE SEQUENCE</scope>
    <source>
        <strain evidence="2">JY.X270</strain>
    </source>
</reference>
<dbReference type="RefSeq" id="WP_252621691.1">
    <property type="nucleotide sequence ID" value="NZ_CP099490.1"/>
</dbReference>
<dbReference type="InterPro" id="IPR000600">
    <property type="entry name" value="ROK"/>
</dbReference>
<dbReference type="InterPro" id="IPR049874">
    <property type="entry name" value="ROK_cs"/>
</dbReference>
<dbReference type="PANTHER" id="PTHR18964">
    <property type="entry name" value="ROK (REPRESSOR, ORF, KINASE) FAMILY"/>
    <property type="match status" value="1"/>
</dbReference>
<evidence type="ECO:0000313" key="3">
    <source>
        <dbReference type="Proteomes" id="UP001056535"/>
    </source>
</evidence>
<organism evidence="2 3">
    <name type="scientific">Ornithinimicrobium cryptoxanthini</name>
    <dbReference type="NCBI Taxonomy" id="2934161"/>
    <lineage>
        <taxon>Bacteria</taxon>
        <taxon>Bacillati</taxon>
        <taxon>Actinomycetota</taxon>
        <taxon>Actinomycetes</taxon>
        <taxon>Micrococcales</taxon>
        <taxon>Ornithinimicrobiaceae</taxon>
        <taxon>Ornithinimicrobium</taxon>
    </lineage>
</organism>
<comment type="similarity">
    <text evidence="1">Belongs to the ROK (NagC/XylR) family.</text>
</comment>
<dbReference type="SUPFAM" id="SSF53067">
    <property type="entry name" value="Actin-like ATPase domain"/>
    <property type="match status" value="1"/>
</dbReference>
<gene>
    <name evidence="2" type="ORF">NF557_03455</name>
</gene>
<dbReference type="PANTHER" id="PTHR18964:SF169">
    <property type="entry name" value="N-ACETYLMANNOSAMINE KINASE"/>
    <property type="match status" value="1"/>
</dbReference>
<dbReference type="Gene3D" id="3.30.420.40">
    <property type="match status" value="2"/>
</dbReference>
<sequence length="327" mass="32360">MPRALAVDIGGTKLAAGIVELPGPVVTHRRTVATPAQEGGGAVLAAVTQLGRAVLQDAADDGLGVDVIGVASAGTVSPADGRITHATDTLPAWAGTPLGEHLASVLDRRTTVLNDVHAHGVGEAVYGEGAGHRSVLVVAVGTGVGGALVVGGEPMVGAHGVAGHAGHLPVPEAAGLRCTCGRVGHLEGLASGAGLRADFLRRTGQDLPAREIAALLTGPDGAGPDRDNDHADSDLVAAAHAVLEASGRATGRTIGSLLNVLDPDIVVVGGGLAQAPHPWRDSLTEGVALEAMDPVADTRVVISSAGPDAALWGAAHVALRRAGSGLL</sequence>
<evidence type="ECO:0000313" key="2">
    <source>
        <dbReference type="EMBL" id="USQ76989.1"/>
    </source>
</evidence>
<dbReference type="InterPro" id="IPR043129">
    <property type="entry name" value="ATPase_NBD"/>
</dbReference>
<dbReference type="Proteomes" id="UP001056535">
    <property type="component" value="Chromosome"/>
</dbReference>
<protein>
    <submittedName>
        <fullName evidence="2">ROK family protein</fullName>
    </submittedName>
</protein>
<proteinExistence type="inferred from homology"/>
<dbReference type="Pfam" id="PF00480">
    <property type="entry name" value="ROK"/>
    <property type="match status" value="1"/>
</dbReference>
<evidence type="ECO:0000256" key="1">
    <source>
        <dbReference type="ARBA" id="ARBA00006479"/>
    </source>
</evidence>